<organism evidence="2 3">
    <name type="scientific">Elysia chlorotica</name>
    <name type="common">Eastern emerald elysia</name>
    <name type="synonym">Sea slug</name>
    <dbReference type="NCBI Taxonomy" id="188477"/>
    <lineage>
        <taxon>Eukaryota</taxon>
        <taxon>Metazoa</taxon>
        <taxon>Spiralia</taxon>
        <taxon>Lophotrochozoa</taxon>
        <taxon>Mollusca</taxon>
        <taxon>Gastropoda</taxon>
        <taxon>Heterobranchia</taxon>
        <taxon>Euthyneura</taxon>
        <taxon>Panpulmonata</taxon>
        <taxon>Sacoglossa</taxon>
        <taxon>Placobranchoidea</taxon>
        <taxon>Plakobranchidae</taxon>
        <taxon>Elysia</taxon>
    </lineage>
</organism>
<gene>
    <name evidence="2" type="ORF">EGW08_011053</name>
</gene>
<dbReference type="SUPFAM" id="SSF54403">
    <property type="entry name" value="Cystatin/monellin"/>
    <property type="match status" value="1"/>
</dbReference>
<dbReference type="InterPro" id="IPR000010">
    <property type="entry name" value="Cystatin_dom"/>
</dbReference>
<feature type="chain" id="PRO_5019048979" description="Cystatin domain-containing protein" evidence="1">
    <location>
        <begin position="29"/>
        <end position="235"/>
    </location>
</feature>
<accession>A0A433THW9</accession>
<comment type="caution">
    <text evidence="2">The sequence shown here is derived from an EMBL/GenBank/DDBJ whole genome shotgun (WGS) entry which is preliminary data.</text>
</comment>
<keyword evidence="1" id="KW-0732">Signal</keyword>
<protein>
    <recommendedName>
        <fullName evidence="4">Cystatin domain-containing protein</fullName>
    </recommendedName>
</protein>
<evidence type="ECO:0000256" key="1">
    <source>
        <dbReference type="SAM" id="SignalP"/>
    </source>
</evidence>
<feature type="signal peptide" evidence="1">
    <location>
        <begin position="1"/>
        <end position="28"/>
    </location>
</feature>
<keyword evidence="3" id="KW-1185">Reference proteome</keyword>
<proteinExistence type="predicted"/>
<evidence type="ECO:0008006" key="4">
    <source>
        <dbReference type="Google" id="ProtNLM"/>
    </source>
</evidence>
<dbReference type="OrthoDB" id="6068230at2759"/>
<dbReference type="GO" id="GO:0004869">
    <property type="term" value="F:cysteine-type endopeptidase inhibitor activity"/>
    <property type="evidence" value="ECO:0007669"/>
    <property type="project" value="InterPro"/>
</dbReference>
<dbReference type="Proteomes" id="UP000271974">
    <property type="component" value="Unassembled WGS sequence"/>
</dbReference>
<dbReference type="CDD" id="cd00042">
    <property type="entry name" value="CY"/>
    <property type="match status" value="1"/>
</dbReference>
<dbReference type="AlphaFoldDB" id="A0A433THW9"/>
<dbReference type="Gene3D" id="3.10.450.10">
    <property type="match status" value="1"/>
</dbReference>
<reference evidence="2 3" key="1">
    <citation type="submission" date="2019-01" db="EMBL/GenBank/DDBJ databases">
        <title>A draft genome assembly of the solar-powered sea slug Elysia chlorotica.</title>
        <authorList>
            <person name="Cai H."/>
            <person name="Li Q."/>
            <person name="Fang X."/>
            <person name="Li J."/>
            <person name="Curtis N.E."/>
            <person name="Altenburger A."/>
            <person name="Shibata T."/>
            <person name="Feng M."/>
            <person name="Maeda T."/>
            <person name="Schwartz J.A."/>
            <person name="Shigenobu S."/>
            <person name="Lundholm N."/>
            <person name="Nishiyama T."/>
            <person name="Yang H."/>
            <person name="Hasebe M."/>
            <person name="Li S."/>
            <person name="Pierce S.K."/>
            <person name="Wang J."/>
        </authorList>
    </citation>
    <scope>NUCLEOTIDE SEQUENCE [LARGE SCALE GENOMIC DNA]</scope>
    <source>
        <strain evidence="2">EC2010</strain>
        <tissue evidence="2">Whole organism of an adult</tissue>
    </source>
</reference>
<dbReference type="EMBL" id="RQTK01000351">
    <property type="protein sequence ID" value="RUS81188.1"/>
    <property type="molecule type" value="Genomic_DNA"/>
</dbReference>
<sequence>MCNCLFKNTMKSVSVLFAFLALLVAANAKTLLGGEEAYSPNAKDEEVVFAMQSINDKYANDASRTLVKIIHATSQVVEGSIFRYTIEVTGGADGNEVCEVSVWSQPWLTDASLRYQIVDDITCRPLYSGVTQALDAIEKFLNRRWFNTYYMRIKNSPAILQVRSYGEERFKISKIEMSYTSCIKSTAFALTDISELIKDCPVEADADVEVTCSATVVKSGGPYTVESHQCEPNFA</sequence>
<evidence type="ECO:0000313" key="2">
    <source>
        <dbReference type="EMBL" id="RUS81188.1"/>
    </source>
</evidence>
<evidence type="ECO:0000313" key="3">
    <source>
        <dbReference type="Proteomes" id="UP000271974"/>
    </source>
</evidence>
<dbReference type="InterPro" id="IPR046350">
    <property type="entry name" value="Cystatin_sf"/>
</dbReference>
<name>A0A433THW9_ELYCH</name>